<comment type="caution">
    <text evidence="1">The sequence shown here is derived from an EMBL/GenBank/DDBJ whole genome shotgun (WGS) entry which is preliminary data.</text>
</comment>
<organism evidence="1 2">
    <name type="scientific">Eubacterium plexicaudatum ASF492</name>
    <dbReference type="NCBI Taxonomy" id="1235802"/>
    <lineage>
        <taxon>Bacteria</taxon>
        <taxon>Bacillati</taxon>
        <taxon>Bacillota</taxon>
        <taxon>Clostridia</taxon>
        <taxon>Eubacteriales</taxon>
        <taxon>Eubacteriaceae</taxon>
        <taxon>Eubacterium</taxon>
    </lineage>
</organism>
<dbReference type="eggNOG" id="COG1401">
    <property type="taxonomic scope" value="Bacteria"/>
</dbReference>
<reference evidence="1 2" key="1">
    <citation type="journal article" date="2014" name="Genome Announc.">
        <title>Draft genome sequences of the altered schaedler flora, a defined bacterial community from gnotobiotic mice.</title>
        <authorList>
            <person name="Wannemuehler M.J."/>
            <person name="Overstreet A.M."/>
            <person name="Ward D.V."/>
            <person name="Phillips G.J."/>
        </authorList>
    </citation>
    <scope>NUCLEOTIDE SEQUENCE [LARGE SCALE GENOMIC DNA]</scope>
    <source>
        <strain evidence="1 2">ASF492</strain>
    </source>
</reference>
<sequence length="90" mass="10630">MFDKLRLKEVLVEYKKRFVQQQWPNEKYKWEAVRCFQLNWDVNSDDFAQMLTKALAQTANLLASVNNFLASFKNKSNTLLERYGNGAVQH</sequence>
<accession>N1ZT41</accession>
<evidence type="ECO:0000313" key="1">
    <source>
        <dbReference type="EMBL" id="EMZ19101.1"/>
    </source>
</evidence>
<dbReference type="AlphaFoldDB" id="N1ZT41"/>
<dbReference type="PATRIC" id="fig|1235802.3.peg.5974"/>
<gene>
    <name evidence="1" type="ORF">C823_05653</name>
</gene>
<evidence type="ECO:0000313" key="2">
    <source>
        <dbReference type="Proteomes" id="UP000012589"/>
    </source>
</evidence>
<dbReference type="Proteomes" id="UP000012589">
    <property type="component" value="Unassembled WGS sequence"/>
</dbReference>
<proteinExistence type="predicted"/>
<dbReference type="STRING" id="1235802.C823_05653"/>
<name>N1ZT41_9FIRM</name>
<protein>
    <submittedName>
        <fullName evidence="1">Uncharacterized protein</fullName>
    </submittedName>
</protein>
<dbReference type="EMBL" id="AQFT01000175">
    <property type="protein sequence ID" value="EMZ19101.1"/>
    <property type="molecule type" value="Genomic_DNA"/>
</dbReference>
<dbReference type="HOGENOM" id="CLU_2436394_0_0_9"/>
<keyword evidence="2" id="KW-1185">Reference proteome</keyword>